<evidence type="ECO:0000259" key="6">
    <source>
        <dbReference type="Pfam" id="PF25994"/>
    </source>
</evidence>
<evidence type="ECO:0000259" key="4">
    <source>
        <dbReference type="Pfam" id="PF02563"/>
    </source>
</evidence>
<dbReference type="InterPro" id="IPR019554">
    <property type="entry name" value="Soluble_ligand-bd"/>
</dbReference>
<name>A0A7X3MV14_9HYPH</name>
<feature type="coiled-coil region" evidence="2">
    <location>
        <begin position="227"/>
        <end position="261"/>
    </location>
</feature>
<feature type="region of interest" description="Disordered" evidence="3">
    <location>
        <begin position="405"/>
        <end position="431"/>
    </location>
</feature>
<feature type="coiled-coil region" evidence="2">
    <location>
        <begin position="286"/>
        <end position="356"/>
    </location>
</feature>
<evidence type="ECO:0008006" key="9">
    <source>
        <dbReference type="Google" id="ProtNLM"/>
    </source>
</evidence>
<keyword evidence="2" id="KW-0175">Coiled coil</keyword>
<dbReference type="EMBL" id="WURB01000020">
    <property type="protein sequence ID" value="MXQ13732.1"/>
    <property type="molecule type" value="Genomic_DNA"/>
</dbReference>
<dbReference type="Pfam" id="PF25994">
    <property type="entry name" value="HH_AprE"/>
    <property type="match status" value="1"/>
</dbReference>
<dbReference type="RefSeq" id="WP_160887004.1">
    <property type="nucleotide sequence ID" value="NZ_WURB01000020.1"/>
</dbReference>
<dbReference type="InterPro" id="IPR003715">
    <property type="entry name" value="Poly_export_N"/>
</dbReference>
<keyword evidence="1" id="KW-0732">Signal</keyword>
<sequence length="431" mass="48545">MARLGRIGGGLPVPRLTALPWLGSLCWSLWIASAAAQTAPYQFKAGDLIEVWVAQQQTLNRQIVVRPDGRISMPLAGHLHAEGLTPEELETALTQRLQEFFKDKLNLTVMLSPAPEQDPPMIYVAGDVDQPGAYRYRAGMTVLHAVSVSGGFFRTEIEASRDRAIELRGESEALQRQLVTLLVQEARLRAELDDQQSIEMPAEIAAHRDSVASEVLQRERVLLDRRRQKYRGQIEAVELLKDTAKREVDAVRNQIATTDKQIELISRRYENIQSLVSKGIATDSRLLEIEISLEELKRTRSQLQADLTRAESNVIQNTAALPDIQNQRQIELQSELQQTERNLDELRSRMKMSQDRLMHLDGASQSSDRSIIGTRSWQYVILRTEAGRVQEIPATELTQIQQGDLIRVDPAPGGESSAGTRPRREARRERG</sequence>
<feature type="domain" description="AprE-like long alpha-helical hairpin" evidence="6">
    <location>
        <begin position="170"/>
        <end position="356"/>
    </location>
</feature>
<evidence type="ECO:0000259" key="5">
    <source>
        <dbReference type="Pfam" id="PF10531"/>
    </source>
</evidence>
<reference evidence="7 8" key="2">
    <citation type="submission" date="2020-01" db="EMBL/GenBank/DDBJ databases">
        <title>Microvirga sp. nov., an arsenate reduction bacterium isolated from Tibet hotspring sediments.</title>
        <authorList>
            <person name="Xian W.-D."/>
            <person name="Li W.-J."/>
        </authorList>
    </citation>
    <scope>NUCLEOTIDE SEQUENCE [LARGE SCALE GENOMIC DNA]</scope>
    <source>
        <strain evidence="7 8">KCTC 23863</strain>
    </source>
</reference>
<evidence type="ECO:0000256" key="1">
    <source>
        <dbReference type="ARBA" id="ARBA00022729"/>
    </source>
</evidence>
<dbReference type="AlphaFoldDB" id="A0A7X3MV14"/>
<dbReference type="InterPro" id="IPR058781">
    <property type="entry name" value="HH_AprE-like"/>
</dbReference>
<feature type="compositionally biased region" description="Basic and acidic residues" evidence="3">
    <location>
        <begin position="422"/>
        <end position="431"/>
    </location>
</feature>
<organism evidence="7 8">
    <name type="scientific">Microvirga makkahensis</name>
    <dbReference type="NCBI Taxonomy" id="1128670"/>
    <lineage>
        <taxon>Bacteria</taxon>
        <taxon>Pseudomonadati</taxon>
        <taxon>Pseudomonadota</taxon>
        <taxon>Alphaproteobacteria</taxon>
        <taxon>Hyphomicrobiales</taxon>
        <taxon>Methylobacteriaceae</taxon>
        <taxon>Microvirga</taxon>
    </lineage>
</organism>
<dbReference type="GO" id="GO:0015159">
    <property type="term" value="F:polysaccharide transmembrane transporter activity"/>
    <property type="evidence" value="ECO:0007669"/>
    <property type="project" value="InterPro"/>
</dbReference>
<protein>
    <recommendedName>
        <fullName evidence="9">Polysaccharide export outer membrane protein</fullName>
    </recommendedName>
</protein>
<dbReference type="Pfam" id="PF10531">
    <property type="entry name" value="SLBB"/>
    <property type="match status" value="1"/>
</dbReference>
<dbReference type="InterPro" id="IPR049712">
    <property type="entry name" value="Poly_export"/>
</dbReference>
<dbReference type="PANTHER" id="PTHR33619:SF3">
    <property type="entry name" value="POLYSACCHARIDE EXPORT PROTEIN GFCE-RELATED"/>
    <property type="match status" value="1"/>
</dbReference>
<feature type="domain" description="Polysaccharide export protein N-terminal" evidence="4">
    <location>
        <begin position="36"/>
        <end position="110"/>
    </location>
</feature>
<dbReference type="Gene3D" id="3.30.1950.10">
    <property type="entry name" value="wza like domain"/>
    <property type="match status" value="1"/>
</dbReference>
<dbReference type="OrthoDB" id="9798876at2"/>
<comment type="caution">
    <text evidence="7">The sequence shown here is derived from an EMBL/GenBank/DDBJ whole genome shotgun (WGS) entry which is preliminary data.</text>
</comment>
<evidence type="ECO:0000256" key="3">
    <source>
        <dbReference type="SAM" id="MobiDB-lite"/>
    </source>
</evidence>
<dbReference type="Gene3D" id="3.10.560.10">
    <property type="entry name" value="Outer membrane lipoprotein wza domain like"/>
    <property type="match status" value="1"/>
</dbReference>
<evidence type="ECO:0000313" key="7">
    <source>
        <dbReference type="EMBL" id="MXQ13732.1"/>
    </source>
</evidence>
<keyword evidence="8" id="KW-1185">Reference proteome</keyword>
<gene>
    <name evidence="7" type="ORF">GR328_20175</name>
</gene>
<dbReference type="Pfam" id="PF02563">
    <property type="entry name" value="Poly_export"/>
    <property type="match status" value="1"/>
</dbReference>
<evidence type="ECO:0000256" key="2">
    <source>
        <dbReference type="SAM" id="Coils"/>
    </source>
</evidence>
<dbReference type="Proteomes" id="UP000436483">
    <property type="component" value="Unassembled WGS sequence"/>
</dbReference>
<accession>A0A7X3MV14</accession>
<dbReference type="PANTHER" id="PTHR33619">
    <property type="entry name" value="POLYSACCHARIDE EXPORT PROTEIN GFCE-RELATED"/>
    <property type="match status" value="1"/>
</dbReference>
<evidence type="ECO:0000313" key="8">
    <source>
        <dbReference type="Proteomes" id="UP000436483"/>
    </source>
</evidence>
<feature type="domain" description="Soluble ligand binding" evidence="5">
    <location>
        <begin position="121"/>
        <end position="152"/>
    </location>
</feature>
<reference evidence="7 8" key="1">
    <citation type="submission" date="2019-12" db="EMBL/GenBank/DDBJ databases">
        <authorList>
            <person name="Yuan C.-G."/>
        </authorList>
    </citation>
    <scope>NUCLEOTIDE SEQUENCE [LARGE SCALE GENOMIC DNA]</scope>
    <source>
        <strain evidence="7 8">KCTC 23863</strain>
    </source>
</reference>
<proteinExistence type="predicted"/>